<dbReference type="PANTHER" id="PTHR12040:SF0">
    <property type="entry name" value="HISTONE CHAPERONE ASF1"/>
    <property type="match status" value="1"/>
</dbReference>
<dbReference type="FunFam" id="2.60.40.1490:FF:000001">
    <property type="entry name" value="Histone chaperone ASF1"/>
    <property type="match status" value="1"/>
</dbReference>
<dbReference type="Pfam" id="PF04729">
    <property type="entry name" value="ASF1_hist_chap"/>
    <property type="match status" value="1"/>
</dbReference>
<accession>A0A068WH70</accession>
<dbReference type="OrthoDB" id="29755at2759"/>
<dbReference type="EMBL" id="LK028579">
    <property type="protein sequence ID" value="CDS19106.1"/>
    <property type="molecule type" value="Genomic_DNA"/>
</dbReference>
<dbReference type="GO" id="GO:0005634">
    <property type="term" value="C:nucleus"/>
    <property type="evidence" value="ECO:0007669"/>
    <property type="project" value="UniProtKB-SubCell"/>
</dbReference>
<feature type="compositionally biased region" description="Acidic residues" evidence="7">
    <location>
        <begin position="206"/>
        <end position="260"/>
    </location>
</feature>
<evidence type="ECO:0000313" key="10">
    <source>
        <dbReference type="WBParaSite" id="EgrG_000439100"/>
    </source>
</evidence>
<organism evidence="8">
    <name type="scientific">Echinococcus granulosus</name>
    <name type="common">Hydatid tapeworm</name>
    <dbReference type="NCBI Taxonomy" id="6210"/>
    <lineage>
        <taxon>Eukaryota</taxon>
        <taxon>Metazoa</taxon>
        <taxon>Spiralia</taxon>
        <taxon>Lophotrochozoa</taxon>
        <taxon>Platyhelminthes</taxon>
        <taxon>Cestoda</taxon>
        <taxon>Eucestoda</taxon>
        <taxon>Cyclophyllidea</taxon>
        <taxon>Taeniidae</taxon>
        <taxon>Echinococcus</taxon>
        <taxon>Echinococcus granulosus group</taxon>
    </lineage>
</organism>
<keyword evidence="5" id="KW-0143">Chaperone</keyword>
<gene>
    <name evidence="10" type="primary">EGR_02210</name>
    <name evidence="8" type="ORF">EgrG_000439100</name>
</gene>
<comment type="subcellular location">
    <subcellularLocation>
        <location evidence="1">Nucleus</location>
    </subcellularLocation>
</comment>
<evidence type="ECO:0000256" key="2">
    <source>
        <dbReference type="ARBA" id="ARBA00006051"/>
    </source>
</evidence>
<evidence type="ECO:0000256" key="4">
    <source>
        <dbReference type="ARBA" id="ARBA00023163"/>
    </source>
</evidence>
<comment type="similarity">
    <text evidence="2">Belongs to the ASF1 family.</text>
</comment>
<evidence type="ECO:0000256" key="7">
    <source>
        <dbReference type="SAM" id="MobiDB-lite"/>
    </source>
</evidence>
<evidence type="ECO:0000313" key="9">
    <source>
        <dbReference type="Proteomes" id="UP000492820"/>
    </source>
</evidence>
<dbReference type="GO" id="GO:0042393">
    <property type="term" value="F:histone binding"/>
    <property type="evidence" value="ECO:0007669"/>
    <property type="project" value="InterPro"/>
</dbReference>
<proteinExistence type="inferred from homology"/>
<keyword evidence="6" id="KW-0539">Nucleus</keyword>
<keyword evidence="4" id="KW-0804">Transcription</keyword>
<dbReference type="InterPro" id="IPR006818">
    <property type="entry name" value="ASF1-like"/>
</dbReference>
<evidence type="ECO:0000256" key="5">
    <source>
        <dbReference type="ARBA" id="ARBA00023186"/>
    </source>
</evidence>
<dbReference type="Gene3D" id="2.60.40.1490">
    <property type="entry name" value="Histone chaperone ASF1-like"/>
    <property type="match status" value="1"/>
</dbReference>
<dbReference type="AlphaFoldDB" id="A0A068WH70"/>
<dbReference type="PIRSF" id="PIRSF037759">
    <property type="entry name" value="Histone_Asf1"/>
    <property type="match status" value="1"/>
</dbReference>
<evidence type="ECO:0000256" key="1">
    <source>
        <dbReference type="ARBA" id="ARBA00004123"/>
    </source>
</evidence>
<reference evidence="8 9" key="1">
    <citation type="journal article" date="2013" name="Nature">
        <title>The genomes of four tapeworm species reveal adaptations to parasitism.</title>
        <authorList>
            <person name="Tsai I.J."/>
            <person name="Zarowiecki M."/>
            <person name="Holroyd N."/>
            <person name="Garciarrubio A."/>
            <person name="Sanchez-Flores A."/>
            <person name="Brooks K.L."/>
            <person name="Tracey A."/>
            <person name="Bobes R.J."/>
            <person name="Fragoso G."/>
            <person name="Sciutto E."/>
            <person name="Aslett M."/>
            <person name="Beasley H."/>
            <person name="Bennett H.M."/>
            <person name="Cai J."/>
            <person name="Camicia F."/>
            <person name="Clark R."/>
            <person name="Cucher M."/>
            <person name="De Silva N."/>
            <person name="Day T.A."/>
            <person name="Deplazes P."/>
            <person name="Estrada K."/>
            <person name="Fernandez C."/>
            <person name="Holland P.W."/>
            <person name="Hou J."/>
            <person name="Hu S."/>
            <person name="Huckvale T."/>
            <person name="Hung S.S."/>
            <person name="Kamenetzky L."/>
            <person name="Keane J.A."/>
            <person name="Kiss F."/>
            <person name="Koziol U."/>
            <person name="Lambert O."/>
            <person name="Liu K."/>
            <person name="Luo X."/>
            <person name="Luo Y."/>
            <person name="Macchiaroli N."/>
            <person name="Nichol S."/>
            <person name="Paps J."/>
            <person name="Parkinson J."/>
            <person name="Pouchkina-Stantcheva N."/>
            <person name="Riddiford N."/>
            <person name="Rosenzvit M."/>
            <person name="Salinas G."/>
            <person name="Wasmuth J.D."/>
            <person name="Zamanian M."/>
            <person name="Zheng Y."/>
            <person name="Cai X."/>
            <person name="Soberon X."/>
            <person name="Olson P.D."/>
            <person name="Laclette J.P."/>
            <person name="Brehm K."/>
            <person name="Berriman M."/>
            <person name="Garciarrubio A."/>
            <person name="Bobes R.J."/>
            <person name="Fragoso G."/>
            <person name="Sanchez-Flores A."/>
            <person name="Estrada K."/>
            <person name="Cevallos M.A."/>
            <person name="Morett E."/>
            <person name="Gonzalez V."/>
            <person name="Portillo T."/>
            <person name="Ochoa-Leyva A."/>
            <person name="Jose M.V."/>
            <person name="Sciutto E."/>
            <person name="Landa A."/>
            <person name="Jimenez L."/>
            <person name="Valdes V."/>
            <person name="Carrero J.C."/>
            <person name="Larralde C."/>
            <person name="Morales-Montor J."/>
            <person name="Limon-Lason J."/>
            <person name="Soberon X."/>
            <person name="Laclette J.P."/>
        </authorList>
    </citation>
    <scope>NUCLEOTIDE SEQUENCE [LARGE SCALE GENOMIC DNA]</scope>
</reference>
<evidence type="ECO:0000256" key="6">
    <source>
        <dbReference type="ARBA" id="ARBA00023242"/>
    </source>
</evidence>
<feature type="compositionally biased region" description="Acidic residues" evidence="7">
    <location>
        <begin position="188"/>
        <end position="197"/>
    </location>
</feature>
<dbReference type="InterPro" id="IPR017282">
    <property type="entry name" value="Hist_deposition_Asf1"/>
</dbReference>
<reference evidence="10" key="3">
    <citation type="submission" date="2020-10" db="UniProtKB">
        <authorList>
            <consortium name="WormBaseParasite"/>
        </authorList>
    </citation>
    <scope>IDENTIFICATION</scope>
</reference>
<dbReference type="PANTHER" id="PTHR12040">
    <property type="entry name" value="ANTI-SILENCING PROTEIN 1"/>
    <property type="match status" value="1"/>
</dbReference>
<dbReference type="Proteomes" id="UP000492820">
    <property type="component" value="Unassembled WGS sequence"/>
</dbReference>
<feature type="region of interest" description="Disordered" evidence="7">
    <location>
        <begin position="173"/>
        <end position="297"/>
    </location>
</feature>
<dbReference type="SUPFAM" id="SSF101546">
    <property type="entry name" value="ASF1-like"/>
    <property type="match status" value="1"/>
</dbReference>
<dbReference type="GO" id="GO:0006334">
    <property type="term" value="P:nucleosome assembly"/>
    <property type="evidence" value="ECO:0007669"/>
    <property type="project" value="InterPro"/>
</dbReference>
<dbReference type="WBParaSite" id="EgrG_000439100">
    <property type="protein sequence ID" value="EgrG_000439100"/>
    <property type="gene ID" value="EgrG_000439100"/>
</dbReference>
<reference evidence="8" key="2">
    <citation type="submission" date="2014-06" db="EMBL/GenBank/DDBJ databases">
        <authorList>
            <person name="Aslett M."/>
        </authorList>
    </citation>
    <scope>NUCLEOTIDE SEQUENCE</scope>
</reference>
<keyword evidence="3" id="KW-0805">Transcription regulation</keyword>
<name>A0A068WH70_ECHGR</name>
<evidence type="ECO:0000313" key="8">
    <source>
        <dbReference type="EMBL" id="CDS19106.1"/>
    </source>
</evidence>
<feature type="compositionally biased region" description="Polar residues" evidence="7">
    <location>
        <begin position="288"/>
        <end position="297"/>
    </location>
</feature>
<dbReference type="GO" id="GO:0006337">
    <property type="term" value="P:nucleosome disassembly"/>
    <property type="evidence" value="ECO:0007669"/>
    <property type="project" value="InterPro"/>
</dbReference>
<dbReference type="GO" id="GO:0006335">
    <property type="term" value="P:DNA replication-dependent chromatin assembly"/>
    <property type="evidence" value="ECO:0007669"/>
    <property type="project" value="TreeGrafter"/>
</dbReference>
<dbReference type="GO" id="GO:0000785">
    <property type="term" value="C:chromatin"/>
    <property type="evidence" value="ECO:0007669"/>
    <property type="project" value="TreeGrafter"/>
</dbReference>
<protein>
    <submittedName>
        <fullName evidence="8 10">Histone chaperone asf1 b</fullName>
    </submittedName>
</protein>
<evidence type="ECO:0000256" key="3">
    <source>
        <dbReference type="ARBA" id="ARBA00023015"/>
    </source>
</evidence>
<dbReference type="InterPro" id="IPR036747">
    <property type="entry name" value="ASF1-like_sf"/>
</dbReference>
<sequence>MAQKASLPSEILCASQCILCCTMAKVNVCDVEVLDNPATFFDNFKFRITFECHEPLEDDLEWKVVYVGSAYNSSLDQTLDSILVGPVPVGRHQFVFEVDAPDPKKILPEDLVGVTVVLIQALYHEQEFIRIGYYVNNEYKSEELRNEPPAEPLLDELKRSIIASDPRVTRFPIDWGDGLLDGCPEPEQKEEDVDMLEVMDSKSEEKDEQEGEEEEEDVEADVEDVGEEDLGEEDDETEDEDEDEEDECEVEVEDLDEAVDENNTGSEPTDTDRTPLKSIPANPELAPRTTNPPLKQL</sequence>